<dbReference type="EnsemblMetazoa" id="AALFPA23_004827.R5991">
    <property type="protein sequence ID" value="AALFPA23_004827.P5991"/>
    <property type="gene ID" value="AALFPA23_004827"/>
</dbReference>
<feature type="region of interest" description="Disordered" evidence="2">
    <location>
        <begin position="87"/>
        <end position="111"/>
    </location>
</feature>
<reference evidence="5" key="1">
    <citation type="journal article" date="2015" name="Proc. Natl. Acad. Sci. U.S.A.">
        <title>Genome sequence of the Asian Tiger mosquito, Aedes albopictus, reveals insights into its biology, genetics, and evolution.</title>
        <authorList>
            <person name="Chen X.G."/>
            <person name="Jiang X."/>
            <person name="Gu J."/>
            <person name="Xu M."/>
            <person name="Wu Y."/>
            <person name="Deng Y."/>
            <person name="Zhang C."/>
            <person name="Bonizzoni M."/>
            <person name="Dermauw W."/>
            <person name="Vontas J."/>
            <person name="Armbruster P."/>
            <person name="Huang X."/>
            <person name="Yang Y."/>
            <person name="Zhang H."/>
            <person name="He W."/>
            <person name="Peng H."/>
            <person name="Liu Y."/>
            <person name="Wu K."/>
            <person name="Chen J."/>
            <person name="Lirakis M."/>
            <person name="Topalis P."/>
            <person name="Van Leeuwen T."/>
            <person name="Hall A.B."/>
            <person name="Jiang X."/>
            <person name="Thorpe C."/>
            <person name="Mueller R.L."/>
            <person name="Sun C."/>
            <person name="Waterhouse R.M."/>
            <person name="Yan G."/>
            <person name="Tu Z.J."/>
            <person name="Fang X."/>
            <person name="James A.A."/>
        </authorList>
    </citation>
    <scope>NUCLEOTIDE SEQUENCE [LARGE SCALE GENOMIC DNA]</scope>
    <source>
        <strain evidence="5">Foshan</strain>
    </source>
</reference>
<name>A0ABM1Y1I2_AEDAL</name>
<evidence type="ECO:0000313" key="5">
    <source>
        <dbReference type="Proteomes" id="UP000069940"/>
    </source>
</evidence>
<dbReference type="RefSeq" id="XP_062700050.1">
    <property type="nucleotide sequence ID" value="XM_062844066.1"/>
</dbReference>
<sequence>MSSTGLVCFLCRRRYPGANVLMKHLSSIRSHHLNQHSHFKCAQENCGREYTNSRSFVRHLKKEHPQNVPEHWSSQRLHAEPVDISLDDTTDHRNVSNSMQPEAEQNFEGATRDEDVQHDGFWHDIRRQLDDDLLTTIQKTGTAFAIFLHSLPNYNRAMVFEVIASFKNMVLEPLMSVACEVIKPVVSEAEQVPLLNELMKITQAFDAVNTDHKLVKLLKEECHFHMPVLDEVNSELIPVEIGNDSVELLEKSKCNVYIGLENFFTSFFKIEANIEALLENYQKMTTSNGNLNDNFVKGKFWRQKTEKRPGQICIPYFIFADSFEINNPLGSKAGKQALTGFYLNFPSLPRHIHGKIENMFLVQFVYSAIEKTFSNDAILNTLIQEISRLEKTPVKIQVKGEDKDIFFLFGGLRGDNLGLNSLLDYSRSFVANHPCRICSMDLEHIRESAVDEPNLYRTEETYNQALEINRFSETGIKKNSVFNSIPDFHITDLKIVDCMHDFFEGFAHDALACCILHFIAKGFFSLFTLNQRVQRYDYDINERKSIPPEIRQENLDSLKLKMTAGQMKCFVDNITLMIGDLVPAGDEWTFLINVTKVGSCVMKPSFTSEEIEEFKQLIQQTLTQYKVLFNKHLKPKAHFLTHYPLAIEWMGPTRFTSTFIPEMKHKYFKKIATVTSSRKNIALTLAIKDQFKMAHKFFKCISNFGPLQLDEGTGFFIKLDCIPIPSELISDNSCSIVRVLNYVMLGKTKITSGTMLIVWSQNSVFKEVRHIIKNNNEITFVCHTYSAVQFVEHLDAYVVDPQNFVIDKCSIEDITHSPSHLHHLPDGRKAIRLRN</sequence>
<dbReference type="Proteomes" id="UP000069940">
    <property type="component" value="Unassembled WGS sequence"/>
</dbReference>
<dbReference type="SMART" id="SM00355">
    <property type="entry name" value="ZnF_C2H2"/>
    <property type="match status" value="2"/>
</dbReference>
<organism evidence="4 5">
    <name type="scientific">Aedes albopictus</name>
    <name type="common">Asian tiger mosquito</name>
    <name type="synonym">Stegomyia albopicta</name>
    <dbReference type="NCBI Taxonomy" id="7160"/>
    <lineage>
        <taxon>Eukaryota</taxon>
        <taxon>Metazoa</taxon>
        <taxon>Ecdysozoa</taxon>
        <taxon>Arthropoda</taxon>
        <taxon>Hexapoda</taxon>
        <taxon>Insecta</taxon>
        <taxon>Pterygota</taxon>
        <taxon>Neoptera</taxon>
        <taxon>Endopterygota</taxon>
        <taxon>Diptera</taxon>
        <taxon>Nematocera</taxon>
        <taxon>Culicoidea</taxon>
        <taxon>Culicidae</taxon>
        <taxon>Culicinae</taxon>
        <taxon>Aedini</taxon>
        <taxon>Aedes</taxon>
        <taxon>Stegomyia</taxon>
    </lineage>
</organism>
<proteinExistence type="predicted"/>
<keyword evidence="1" id="KW-0863">Zinc-finger</keyword>
<dbReference type="PROSITE" id="PS50157">
    <property type="entry name" value="ZINC_FINGER_C2H2_2"/>
    <property type="match status" value="1"/>
</dbReference>
<dbReference type="EnsemblMetazoa" id="AALFPA23_018730.R27512">
    <property type="protein sequence ID" value="AALFPA23_018730.P27512"/>
    <property type="gene ID" value="AALFPA23_018730"/>
</dbReference>
<dbReference type="PANTHER" id="PTHR31912">
    <property type="entry name" value="IP13529P"/>
    <property type="match status" value="1"/>
</dbReference>
<dbReference type="EnsemblMetazoa" id="AALFPA23_004827.R5992">
    <property type="protein sequence ID" value="AALFPA23_004827.P5992"/>
    <property type="gene ID" value="AALFPA23_004827"/>
</dbReference>
<dbReference type="GeneID" id="115266632"/>
<keyword evidence="1" id="KW-0479">Metal-binding</keyword>
<keyword evidence="1" id="KW-0862">Zinc</keyword>
<feature type="domain" description="C2H2-type" evidence="3">
    <location>
        <begin position="39"/>
        <end position="69"/>
    </location>
</feature>
<dbReference type="PANTHER" id="PTHR31912:SF34">
    <property type="entry name" value="NOTOCHORD-RELATED PROTEIN"/>
    <property type="match status" value="1"/>
</dbReference>
<evidence type="ECO:0000256" key="1">
    <source>
        <dbReference type="PROSITE-ProRule" id="PRU00042"/>
    </source>
</evidence>
<dbReference type="GeneID" id="134292155"/>
<dbReference type="RefSeq" id="XP_062700048.1">
    <property type="nucleotide sequence ID" value="XM_062844064.1"/>
</dbReference>
<evidence type="ECO:0000259" key="3">
    <source>
        <dbReference type="PROSITE" id="PS50157"/>
    </source>
</evidence>
<dbReference type="EnsemblMetazoa" id="AALFPA23_004827.R5993">
    <property type="protein sequence ID" value="AALFPA23_004827.P5993"/>
    <property type="gene ID" value="AALFPA23_004827"/>
</dbReference>
<keyword evidence="5" id="KW-1185">Reference proteome</keyword>
<protein>
    <recommendedName>
        <fullName evidence="3">C2H2-type domain-containing protein</fullName>
    </recommendedName>
</protein>
<dbReference type="InterPro" id="IPR013087">
    <property type="entry name" value="Znf_C2H2_type"/>
</dbReference>
<evidence type="ECO:0000313" key="4">
    <source>
        <dbReference type="EnsemblMetazoa" id="AALFPA23_004827.P5993"/>
    </source>
</evidence>
<dbReference type="RefSeq" id="XP_062716965.1">
    <property type="nucleotide sequence ID" value="XM_062860981.1"/>
</dbReference>
<dbReference type="RefSeq" id="XP_062700049.1">
    <property type="nucleotide sequence ID" value="XM_062844065.1"/>
</dbReference>
<dbReference type="PROSITE" id="PS00028">
    <property type="entry name" value="ZINC_FINGER_C2H2_1"/>
    <property type="match status" value="1"/>
</dbReference>
<reference evidence="4" key="2">
    <citation type="submission" date="2025-05" db="UniProtKB">
        <authorList>
            <consortium name="EnsemblMetazoa"/>
        </authorList>
    </citation>
    <scope>IDENTIFICATION</scope>
    <source>
        <strain evidence="4">Foshan</strain>
    </source>
</reference>
<accession>A0ABM1Y1I2</accession>
<evidence type="ECO:0000256" key="2">
    <source>
        <dbReference type="SAM" id="MobiDB-lite"/>
    </source>
</evidence>